<evidence type="ECO:0000313" key="4">
    <source>
        <dbReference type="EMBL" id="ORX75574.1"/>
    </source>
</evidence>
<dbReference type="EMBL" id="MCFG01000349">
    <property type="protein sequence ID" value="ORX75574.1"/>
    <property type="molecule type" value="Genomic_DNA"/>
</dbReference>
<accession>A0A1Y1WR22</accession>
<dbReference type="CDD" id="cd01285">
    <property type="entry name" value="nucleoside_deaminase"/>
    <property type="match status" value="1"/>
</dbReference>
<feature type="domain" description="CMP/dCMP-type deaminase" evidence="3">
    <location>
        <begin position="147"/>
        <end position="307"/>
    </location>
</feature>
<comment type="caution">
    <text evidence="4">The sequence shown here is derived from an EMBL/GenBank/DDBJ whole genome shotgun (WGS) entry which is preliminary data.</text>
</comment>
<dbReference type="OrthoDB" id="3180714at2759"/>
<dbReference type="InterPro" id="IPR016193">
    <property type="entry name" value="Cytidine_deaminase-like"/>
</dbReference>
<protein>
    <submittedName>
        <fullName evidence="4">Cytidine deaminase-like protein</fullName>
    </submittedName>
</protein>
<dbReference type="GO" id="GO:0052717">
    <property type="term" value="F:tRNA-specific adenosine-34 deaminase activity"/>
    <property type="evidence" value="ECO:0007669"/>
    <property type="project" value="TreeGrafter"/>
</dbReference>
<dbReference type="PROSITE" id="PS51747">
    <property type="entry name" value="CYT_DCMP_DEAMINASES_2"/>
    <property type="match status" value="1"/>
</dbReference>
<organism evidence="4 5">
    <name type="scientific">Anaeromyces robustus</name>
    <dbReference type="NCBI Taxonomy" id="1754192"/>
    <lineage>
        <taxon>Eukaryota</taxon>
        <taxon>Fungi</taxon>
        <taxon>Fungi incertae sedis</taxon>
        <taxon>Chytridiomycota</taxon>
        <taxon>Chytridiomycota incertae sedis</taxon>
        <taxon>Neocallimastigomycetes</taxon>
        <taxon>Neocallimastigales</taxon>
        <taxon>Neocallimastigaceae</taxon>
        <taxon>Anaeromyces</taxon>
    </lineage>
</organism>
<dbReference type="GO" id="GO:0005634">
    <property type="term" value="C:nucleus"/>
    <property type="evidence" value="ECO:0007669"/>
    <property type="project" value="TreeGrafter"/>
</dbReference>
<dbReference type="GO" id="GO:0008033">
    <property type="term" value="P:tRNA processing"/>
    <property type="evidence" value="ECO:0007669"/>
    <property type="project" value="UniProtKB-KW"/>
</dbReference>
<evidence type="ECO:0000313" key="5">
    <source>
        <dbReference type="Proteomes" id="UP000193944"/>
    </source>
</evidence>
<keyword evidence="1" id="KW-0819">tRNA processing</keyword>
<keyword evidence="5" id="KW-1185">Reference proteome</keyword>
<sequence>MSLKEIEYEPLLPIEFTRPLQTIDICIASVEPKKTNDILKILSSKLSMVDMNIGHLKRIKKSEKHEKLLDVIINTSADVSKTEKDIKELFKNNNINEDAIKDFRLCQASKYPAYTKSQFNEWKNVWPMIFKDHDSQHNLKLSEEDLEKAKKWLNIALEKAEKDKSEVPNNQFNNCTIIVDPSTSKVLAIETDNRIKCNHPLKHSVMECIKTISELHTKKDNLDSENENEQSNKRRKLNTEIDSSQPYLCTNYDLYTIKEPCIMCCMALVHSRIGRVFYLKKNENDGGLESIHQIHIQPELNHHFQVYKIKVKQ</sequence>
<dbReference type="STRING" id="1754192.A0A1Y1WR22"/>
<evidence type="ECO:0000256" key="1">
    <source>
        <dbReference type="ARBA" id="ARBA00022694"/>
    </source>
</evidence>
<reference evidence="4 5" key="2">
    <citation type="submission" date="2016-08" db="EMBL/GenBank/DDBJ databases">
        <title>Pervasive Adenine N6-methylation of Active Genes in Fungi.</title>
        <authorList>
            <consortium name="DOE Joint Genome Institute"/>
            <person name="Mondo S.J."/>
            <person name="Dannebaum R.O."/>
            <person name="Kuo R.C."/>
            <person name="Labutti K."/>
            <person name="Haridas S."/>
            <person name="Kuo A."/>
            <person name="Salamov A."/>
            <person name="Ahrendt S.R."/>
            <person name="Lipzen A."/>
            <person name="Sullivan W."/>
            <person name="Andreopoulos W.B."/>
            <person name="Clum A."/>
            <person name="Lindquist E."/>
            <person name="Daum C."/>
            <person name="Ramamoorthy G.K."/>
            <person name="Gryganskyi A."/>
            <person name="Culley D."/>
            <person name="Magnuson J.K."/>
            <person name="James T.Y."/>
            <person name="O'Malley M.A."/>
            <person name="Stajich J.E."/>
            <person name="Spatafora J.W."/>
            <person name="Visel A."/>
            <person name="Grigoriev I.V."/>
        </authorList>
    </citation>
    <scope>NUCLEOTIDE SEQUENCE [LARGE SCALE GENOMIC DNA]</scope>
    <source>
        <strain evidence="4 5">S4</strain>
    </source>
</reference>
<evidence type="ECO:0000259" key="3">
    <source>
        <dbReference type="PROSITE" id="PS51747"/>
    </source>
</evidence>
<dbReference type="PANTHER" id="PTHR11079:SF156">
    <property type="entry name" value="INACTIVE TRNA-SPECIFIC ADENOSINE DEAMINASE-LIKE PROTEIN 3-RELATED"/>
    <property type="match status" value="1"/>
</dbReference>
<reference evidence="4 5" key="1">
    <citation type="submission" date="2016-08" db="EMBL/GenBank/DDBJ databases">
        <title>A Parts List for Fungal Cellulosomes Revealed by Comparative Genomics.</title>
        <authorList>
            <consortium name="DOE Joint Genome Institute"/>
            <person name="Haitjema C.H."/>
            <person name="Gilmore S.P."/>
            <person name="Henske J.K."/>
            <person name="Solomon K.V."/>
            <person name="De Groot R."/>
            <person name="Kuo A."/>
            <person name="Mondo S.J."/>
            <person name="Salamov A.A."/>
            <person name="Labutti K."/>
            <person name="Zhao Z."/>
            <person name="Chiniquy J."/>
            <person name="Barry K."/>
            <person name="Brewer H.M."/>
            <person name="Purvine S.O."/>
            <person name="Wright A.T."/>
            <person name="Boxma B."/>
            <person name="Van Alen T."/>
            <person name="Hackstein J.H."/>
            <person name="Baker S.E."/>
            <person name="Grigoriev I.V."/>
            <person name="O'Malley M.A."/>
        </authorList>
    </citation>
    <scope>NUCLEOTIDE SEQUENCE [LARGE SCALE GENOMIC DNA]</scope>
    <source>
        <strain evidence="4 5">S4</strain>
    </source>
</reference>
<gene>
    <name evidence="4" type="ORF">BCR32DRAFT_271828</name>
</gene>
<dbReference type="AlphaFoldDB" id="A0A1Y1WR22"/>
<dbReference type="SUPFAM" id="SSF53927">
    <property type="entry name" value="Cytidine deaminase-like"/>
    <property type="match status" value="1"/>
</dbReference>
<dbReference type="GO" id="GO:0005737">
    <property type="term" value="C:cytoplasm"/>
    <property type="evidence" value="ECO:0007669"/>
    <property type="project" value="TreeGrafter"/>
</dbReference>
<comment type="similarity">
    <text evidence="2">Belongs to the cytidine and deoxycytidylate deaminase family. ADAT3 subfamily.</text>
</comment>
<evidence type="ECO:0000256" key="2">
    <source>
        <dbReference type="ARBA" id="ARBA00038160"/>
    </source>
</evidence>
<proteinExistence type="inferred from homology"/>
<dbReference type="InterPro" id="IPR002125">
    <property type="entry name" value="CMP_dCMP_dom"/>
</dbReference>
<dbReference type="PANTHER" id="PTHR11079">
    <property type="entry name" value="CYTOSINE DEAMINASE FAMILY MEMBER"/>
    <property type="match status" value="1"/>
</dbReference>
<dbReference type="Pfam" id="PF00383">
    <property type="entry name" value="dCMP_cyt_deam_1"/>
    <property type="match status" value="1"/>
</dbReference>
<dbReference type="Proteomes" id="UP000193944">
    <property type="component" value="Unassembled WGS sequence"/>
</dbReference>
<name>A0A1Y1WR22_9FUNG</name>
<dbReference type="Gene3D" id="3.40.140.10">
    <property type="entry name" value="Cytidine Deaminase, domain 2"/>
    <property type="match status" value="1"/>
</dbReference>